<evidence type="ECO:0000313" key="1">
    <source>
        <dbReference type="EMBL" id="KAK4073258.1"/>
    </source>
</evidence>
<keyword evidence="2" id="KW-1185">Reference proteome</keyword>
<sequence length="324" mass="36037">MGQPVRLPLTTASYVNDTGVPQQSQTLSIADSVVMQSFEYALLELAGLPGIDDPKFNQLFEYPALAQMRVLDLWPRLDDTRSWNFCAQMLLSFANQFVQTGENPFIDKSGVMSYILTTAFSVSAAYSARTDATNGIFQRILVTEVCKLATAIPHSSFEQQLAALQALLLYYTLMFFGGDTQLRALAEKQEGLLQRATIALQSQCLDPSGTPADRVAECHREAARRAVVISYLLRGINRVLHYKSCHVICDLLNLPVSLRLPPRLRQSGLQSEGQIDTRDIVTYYEFVQEWEKGRLGQIDEFAKLLLVACKGLTEIVPASAFDAT</sequence>
<gene>
    <name evidence="1" type="ORF">Triagg1_5538</name>
</gene>
<protein>
    <submittedName>
        <fullName evidence="1">Uncharacterized protein</fullName>
    </submittedName>
</protein>
<evidence type="ECO:0000313" key="2">
    <source>
        <dbReference type="Proteomes" id="UP001273209"/>
    </source>
</evidence>
<dbReference type="GeneID" id="87919968"/>
<dbReference type="RefSeq" id="XP_062755659.1">
    <property type="nucleotide sequence ID" value="XM_062900064.1"/>
</dbReference>
<comment type="caution">
    <text evidence="1">The sequence shown here is derived from an EMBL/GenBank/DDBJ whole genome shotgun (WGS) entry which is preliminary data.</text>
</comment>
<name>A0AAE1M0F1_9HYPO</name>
<dbReference type="Proteomes" id="UP001273209">
    <property type="component" value="Unassembled WGS sequence"/>
</dbReference>
<accession>A0AAE1M0F1</accession>
<dbReference type="AlphaFoldDB" id="A0AAE1M0F1"/>
<proteinExistence type="predicted"/>
<reference evidence="1" key="1">
    <citation type="submission" date="2023-11" db="EMBL/GenBank/DDBJ databases">
        <title>The genome sequences of three competitors of mushroom-forming fungi.</title>
        <authorList>
            <person name="Beijen E."/>
            <person name="Ohm R.A."/>
        </authorList>
    </citation>
    <scope>NUCLEOTIDE SEQUENCE</scope>
    <source>
        <strain evidence="1">CBS 100526</strain>
    </source>
</reference>
<organism evidence="1 2">
    <name type="scientific">Trichoderma aggressivum f. europaeum</name>
    <dbReference type="NCBI Taxonomy" id="173218"/>
    <lineage>
        <taxon>Eukaryota</taxon>
        <taxon>Fungi</taxon>
        <taxon>Dikarya</taxon>
        <taxon>Ascomycota</taxon>
        <taxon>Pezizomycotina</taxon>
        <taxon>Sordariomycetes</taxon>
        <taxon>Hypocreomycetidae</taxon>
        <taxon>Hypocreales</taxon>
        <taxon>Hypocreaceae</taxon>
        <taxon>Trichoderma</taxon>
    </lineage>
</organism>
<dbReference type="EMBL" id="JAWRVG010000019">
    <property type="protein sequence ID" value="KAK4073258.1"/>
    <property type="molecule type" value="Genomic_DNA"/>
</dbReference>